<dbReference type="STRING" id="1194090.SAMN05443144_11063"/>
<evidence type="ECO:0000256" key="1">
    <source>
        <dbReference type="SAM" id="Coils"/>
    </source>
</evidence>
<gene>
    <name evidence="4" type="ORF">SAMN05443144_11063</name>
</gene>
<dbReference type="OrthoDB" id="9781691at2"/>
<evidence type="ECO:0000313" key="5">
    <source>
        <dbReference type="Proteomes" id="UP000184041"/>
    </source>
</evidence>
<dbReference type="RefSeq" id="WP_073063657.1">
    <property type="nucleotide sequence ID" value="NZ_FQUS01000010.1"/>
</dbReference>
<dbReference type="InterPro" id="IPR040840">
    <property type="entry name" value="TcA_TcB_BD"/>
</dbReference>
<keyword evidence="5" id="KW-1185">Reference proteome</keyword>
<proteinExistence type="predicted"/>
<feature type="coiled-coil region" evidence="1">
    <location>
        <begin position="1035"/>
        <end position="1076"/>
    </location>
</feature>
<evidence type="ECO:0000259" key="3">
    <source>
        <dbReference type="Pfam" id="PF18276"/>
    </source>
</evidence>
<feature type="region of interest" description="Disordered" evidence="2">
    <location>
        <begin position="1144"/>
        <end position="1170"/>
    </location>
</feature>
<evidence type="ECO:0000256" key="2">
    <source>
        <dbReference type="SAM" id="MobiDB-lite"/>
    </source>
</evidence>
<dbReference type="Pfam" id="PF18276">
    <property type="entry name" value="TcA_TcB_BD"/>
    <property type="match status" value="1"/>
</dbReference>
<organism evidence="4 5">
    <name type="scientific">Fodinibius roseus</name>
    <dbReference type="NCBI Taxonomy" id="1194090"/>
    <lineage>
        <taxon>Bacteria</taxon>
        <taxon>Pseudomonadati</taxon>
        <taxon>Balneolota</taxon>
        <taxon>Balneolia</taxon>
        <taxon>Balneolales</taxon>
        <taxon>Balneolaceae</taxon>
        <taxon>Fodinibius</taxon>
    </lineage>
</organism>
<protein>
    <recommendedName>
        <fullName evidence="3">Tc toxin complex TcA C-terminal TcB-binding domain-containing protein</fullName>
    </recommendedName>
</protein>
<evidence type="ECO:0000313" key="4">
    <source>
        <dbReference type="EMBL" id="SHF57240.1"/>
    </source>
</evidence>
<dbReference type="Proteomes" id="UP000184041">
    <property type="component" value="Unassembled WGS sequence"/>
</dbReference>
<dbReference type="EMBL" id="FQUS01000010">
    <property type="protein sequence ID" value="SHF57240.1"/>
    <property type="molecule type" value="Genomic_DNA"/>
</dbReference>
<feature type="domain" description="Tc toxin complex TcA C-terminal TcB-binding" evidence="3">
    <location>
        <begin position="1061"/>
        <end position="1351"/>
    </location>
</feature>
<sequence length="1520" mass="172877">MSVFNLQEYLKDLLDFARLRVSFSSTDSPSDIDQVASRLADTFWQPFDRLIKEENRAIGERPVAHIRIAVEILRRYLEPLSVTTTNADKRYLLTAYQSLLTNLGTSYDELRMVHAAGDDELEQARNSLAERLGIDRVGRLDELFMKPDELTEEKLEHIFGLIATTHDPFDSPPAQPVLLKWRADYFRKCWKEKPAPVQSDGNSQIPLIDPDLIPERMIIDPDQRDAIDFADSDIVDTSTRKVAFDLWHARERKVAGMVEEVQAKIDEATGSQPDQLAAYDRVIEAFLGGVELETVLKSRTEGATSPQQDGESLLMLLTLTALRRLVRLRKLASSGALTELEWADAKAILVQFTKKQQFDTWLKEEKKKGLFLSPDFFILPEDLKSQALPSWRATRRARQRWEDALRARTEQMQAIVQSLQSAIDATEHVALFELREALIRALAEHSDQSDHTLLADKLTNRLMFDFKNSDERKTTRMEQAIEALRGLFFALRMERSVDEGLPDDNPVKEWNLATGSDDYSEADFDQDWHWMGTYKTRRAAEFVKDHPENFLRPGLRKDEAPQPPTASFSNLIKELRARSRLTAGQARQLANGDDNTFGYLSHLRTNGSDLPDELSKSFKITELLSEHDLVSRKELIKGFFDEREDEISREYTTDEGEVITIQDPHLAPNWLQEIFYFVPLAIALQLQQSGEYLAALDWYQTVYAYQFAPEERKIYHGLELESVFSDRPRITPDIWLREELNPHFFARRRKFAYTQFTIMSVAQCLLDYADSEFTTETAESIPRARTLYDTVLNILDLSEMSDSNTEIESLNKHAEVNLEKLRSGRNIAGMERTSESSDASEDAANLPVIGRGGQLVTRRRAISPPPTPYRYPVLVERAKELVNIAQQMETAFLSAQEKRDAEAYTLMQAGHDLHLSRARVKVQDLRVSKADTGVTLAKLQQDRAQIQSETFQEWIDTGLNEYEEAVIDNYEKAKDARQEAAQFQYAARVMSGFGNITNPASAIGWFGSTVAGGLATGAKTEAIRAETEAQKASIRASHERRKQEWQLQKNLAEKDIEIAGRQIKQAMQQKTIARQERFIAGQQAEYAEATVDFLANKFTNVELYEWMSGVLSRVYGYFLQQATGMAQLAASQIAFERQEPPPTYIRADYWQPPSETETSEDSDGEASDRRGLTGSARLLQDIYRLDQYAFETKERKLELSQTLSLVHLFPFEFQHFHETGVLPFATPMELFDRGFPGHYLRLIKQVSISVVALVPPTQGIRATLTASGNSRVVTDGGVFRTTTVRRDPELIAFTSPTEATGFFELAAEGEMMRPFEGRGVDTTWELEMPKAANAFDYSSIADVLLTIEYTALHSDDYRRQVIQQLDQSVSSERSFSFSDNFPDQWYDLHNPDQTDAPMAVQFDMRRQDFPPNFSGLEIQQVLLYFVRTGGSSFEVDVKHLHLIAGETTTKGGNARTTEGIISTRRGNGAGWMPLIGRSPIGTWELALPNTTEVRDYFKTEEIEDILFVISYKGQTPPWPE</sequence>
<keyword evidence="1" id="KW-0175">Coiled coil</keyword>
<accession>A0A1M5CR78</accession>
<name>A0A1M5CR78_9BACT</name>
<reference evidence="4 5" key="1">
    <citation type="submission" date="2016-11" db="EMBL/GenBank/DDBJ databases">
        <authorList>
            <person name="Jaros S."/>
            <person name="Januszkiewicz K."/>
            <person name="Wedrychowicz H."/>
        </authorList>
    </citation>
    <scope>NUCLEOTIDE SEQUENCE [LARGE SCALE GENOMIC DNA]</scope>
    <source>
        <strain evidence="4 5">DSM 21986</strain>
    </source>
</reference>